<comment type="caution">
    <text evidence="7">The sequence shown here is derived from an EMBL/GenBank/DDBJ whole genome shotgun (WGS) entry which is preliminary data.</text>
</comment>
<dbReference type="InterPro" id="IPR001597">
    <property type="entry name" value="ArAA_b-elim_lyase/Thr_aldolase"/>
</dbReference>
<dbReference type="GO" id="GO:0008732">
    <property type="term" value="F:L-allo-threonine aldolase activity"/>
    <property type="evidence" value="ECO:0007669"/>
    <property type="project" value="TreeGrafter"/>
</dbReference>
<dbReference type="STRING" id="1522368.IN07_08090"/>
<reference evidence="7 8" key="1">
    <citation type="submission" date="2014-07" db="EMBL/GenBank/DDBJ databases">
        <title>Biosystematic studies on Modestobacter strains isolated from extreme hyper-arid desert soil and from historic building.</title>
        <authorList>
            <person name="Bukarasam K."/>
            <person name="Bull A."/>
            <person name="Girard G."/>
            <person name="van Wezel G."/>
            <person name="Goodfellow M."/>
        </authorList>
    </citation>
    <scope>NUCLEOTIDE SEQUENCE [LARGE SCALE GENOMIC DNA]</scope>
    <source>
        <strain evidence="7 8">KNN45-2b</strain>
    </source>
</reference>
<evidence type="ECO:0000313" key="8">
    <source>
        <dbReference type="Proteomes" id="UP000029713"/>
    </source>
</evidence>
<dbReference type="GO" id="GO:0005829">
    <property type="term" value="C:cytosol"/>
    <property type="evidence" value="ECO:0007669"/>
    <property type="project" value="TreeGrafter"/>
</dbReference>
<protein>
    <submittedName>
        <fullName evidence="7">Threonine aldolase</fullName>
    </submittedName>
</protein>
<dbReference type="PIRSF" id="PIRSF017617">
    <property type="entry name" value="Thr_aldolase"/>
    <property type="match status" value="1"/>
</dbReference>
<dbReference type="PANTHER" id="PTHR48097:SF9">
    <property type="entry name" value="L-THREONINE ALDOLASE"/>
    <property type="match status" value="1"/>
</dbReference>
<evidence type="ECO:0000259" key="6">
    <source>
        <dbReference type="Pfam" id="PF01212"/>
    </source>
</evidence>
<keyword evidence="4" id="KW-0456">Lyase</keyword>
<name>A0A098YA74_9ACTN</name>
<feature type="modified residue" description="N6-(pyridoxal phosphate)lysine" evidence="5">
    <location>
        <position position="214"/>
    </location>
</feature>
<feature type="domain" description="Aromatic amino acid beta-eliminating lyase/threonine aldolase" evidence="6">
    <location>
        <begin position="17"/>
        <end position="292"/>
    </location>
</feature>
<evidence type="ECO:0000256" key="5">
    <source>
        <dbReference type="PIRSR" id="PIRSR017617-1"/>
    </source>
</evidence>
<dbReference type="RefSeq" id="WP_052091019.1">
    <property type="nucleotide sequence ID" value="NZ_JPMX01000024.1"/>
</dbReference>
<sequence length="351" mass="36974">MYGIDTDGPATRGDAVDLRSDTLTRPTPAMRRAMAEAEVGDDVYREDPTVNALEERVAELFGHEAALFVPSGTMGNQIGLRLVCEPGQEVLGDADAHVLTYEMGAAAALFGLSSRTVVSEGGRLSADQLIAQVRPHGDWHLTATAAIAVENTHNRGGGLVQPLTELERLFAWSRTAGVNVHLDGARVFNASVASGVPLATYGRLADTASVCLSKGLGAPIGSVLVANAERIAAARLWRKRLGGGMRQVGVLAAAAHHALDHHLDRLATDHEHARLLAERLGVDPTTVETNMVVVDDVPAPAVAEAAKAQGVLVGQVSARRVRLVTHLDVDRDGVERAAKVLTQVIGDLAGH</sequence>
<dbReference type="NCBIfam" id="NF041359">
    <property type="entry name" value="GntG_guanitoxin"/>
    <property type="match status" value="1"/>
</dbReference>
<dbReference type="PANTHER" id="PTHR48097">
    <property type="entry name" value="L-THREONINE ALDOLASE-RELATED"/>
    <property type="match status" value="1"/>
</dbReference>
<comment type="cofactor">
    <cofactor evidence="1">
        <name>pyridoxal 5'-phosphate</name>
        <dbReference type="ChEBI" id="CHEBI:597326"/>
    </cofactor>
</comment>
<dbReference type="Gene3D" id="3.40.640.10">
    <property type="entry name" value="Type I PLP-dependent aspartate aminotransferase-like (Major domain)"/>
    <property type="match status" value="1"/>
</dbReference>
<gene>
    <name evidence="7" type="ORF">IN07_08090</name>
</gene>
<keyword evidence="8" id="KW-1185">Reference proteome</keyword>
<evidence type="ECO:0000256" key="2">
    <source>
        <dbReference type="ARBA" id="ARBA00006966"/>
    </source>
</evidence>
<comment type="similarity">
    <text evidence="2">Belongs to the threonine aldolase family.</text>
</comment>
<dbReference type="FunFam" id="3.40.640.10:FF:000030">
    <property type="entry name" value="Low-specificity L-threonine aldolase"/>
    <property type="match status" value="1"/>
</dbReference>
<proteinExistence type="inferred from homology"/>
<dbReference type="InterPro" id="IPR015422">
    <property type="entry name" value="PyrdxlP-dep_Trfase_small"/>
</dbReference>
<dbReference type="OrthoDB" id="9774495at2"/>
<dbReference type="GO" id="GO:0006567">
    <property type="term" value="P:L-threonine catabolic process"/>
    <property type="evidence" value="ECO:0007669"/>
    <property type="project" value="TreeGrafter"/>
</dbReference>
<dbReference type="Gene3D" id="3.90.1150.10">
    <property type="entry name" value="Aspartate Aminotransferase, domain 1"/>
    <property type="match status" value="1"/>
</dbReference>
<dbReference type="GO" id="GO:0006545">
    <property type="term" value="P:glycine biosynthetic process"/>
    <property type="evidence" value="ECO:0007669"/>
    <property type="project" value="TreeGrafter"/>
</dbReference>
<dbReference type="InterPro" id="IPR023603">
    <property type="entry name" value="Low_specificity_L-TA-like"/>
</dbReference>
<organism evidence="7 8">
    <name type="scientific">Modestobacter caceresii</name>
    <dbReference type="NCBI Taxonomy" id="1522368"/>
    <lineage>
        <taxon>Bacteria</taxon>
        <taxon>Bacillati</taxon>
        <taxon>Actinomycetota</taxon>
        <taxon>Actinomycetes</taxon>
        <taxon>Geodermatophilales</taxon>
        <taxon>Geodermatophilaceae</taxon>
        <taxon>Modestobacter</taxon>
    </lineage>
</organism>
<dbReference type="SUPFAM" id="SSF53383">
    <property type="entry name" value="PLP-dependent transferases"/>
    <property type="match status" value="1"/>
</dbReference>
<dbReference type="InterPro" id="IPR015424">
    <property type="entry name" value="PyrdxlP-dep_Trfase"/>
</dbReference>
<keyword evidence="3" id="KW-0663">Pyridoxal phosphate</keyword>
<dbReference type="Proteomes" id="UP000029713">
    <property type="component" value="Unassembled WGS sequence"/>
</dbReference>
<dbReference type="AlphaFoldDB" id="A0A098YA74"/>
<evidence type="ECO:0000256" key="1">
    <source>
        <dbReference type="ARBA" id="ARBA00001933"/>
    </source>
</evidence>
<dbReference type="Pfam" id="PF01212">
    <property type="entry name" value="Beta_elim_lyase"/>
    <property type="match status" value="1"/>
</dbReference>
<evidence type="ECO:0000256" key="4">
    <source>
        <dbReference type="ARBA" id="ARBA00023239"/>
    </source>
</evidence>
<evidence type="ECO:0000313" key="7">
    <source>
        <dbReference type="EMBL" id="KGH47342.1"/>
    </source>
</evidence>
<evidence type="ECO:0000256" key="3">
    <source>
        <dbReference type="ARBA" id="ARBA00022898"/>
    </source>
</evidence>
<accession>A0A098YA74</accession>
<dbReference type="EMBL" id="JPMX01000024">
    <property type="protein sequence ID" value="KGH47342.1"/>
    <property type="molecule type" value="Genomic_DNA"/>
</dbReference>
<dbReference type="InterPro" id="IPR015421">
    <property type="entry name" value="PyrdxlP-dep_Trfase_major"/>
</dbReference>